<dbReference type="Proteomes" id="UP000670152">
    <property type="component" value="Unassembled WGS sequence"/>
</dbReference>
<keyword evidence="1" id="KW-1133">Transmembrane helix</keyword>
<proteinExistence type="predicted"/>
<dbReference type="GO" id="GO:0018990">
    <property type="term" value="P:ecdysis, chitin-based cuticle"/>
    <property type="evidence" value="ECO:0007669"/>
    <property type="project" value="InterPro"/>
</dbReference>
<keyword evidence="1" id="KW-0812">Transmembrane</keyword>
<name>A0A836FEW3_9HYME</name>
<dbReference type="Pfam" id="PF04736">
    <property type="entry name" value="Eclosion"/>
    <property type="match status" value="1"/>
</dbReference>
<protein>
    <submittedName>
        <fullName evidence="2">ECLH protein</fullName>
    </submittedName>
</protein>
<feature type="transmembrane region" description="Helical" evidence="1">
    <location>
        <begin position="31"/>
        <end position="50"/>
    </location>
</feature>
<accession>A0A836FEW3</accession>
<dbReference type="AlphaFoldDB" id="A0A836FEW3"/>
<comment type="caution">
    <text evidence="2">The sequence shown here is derived from an EMBL/GenBank/DDBJ whole genome shotgun (WGS) entry which is preliminary data.</text>
</comment>
<dbReference type="GO" id="GO:0007218">
    <property type="term" value="P:neuropeptide signaling pathway"/>
    <property type="evidence" value="ECO:0007669"/>
    <property type="project" value="InterPro"/>
</dbReference>
<evidence type="ECO:0000313" key="2">
    <source>
        <dbReference type="EMBL" id="KAG5345892.1"/>
    </source>
</evidence>
<keyword evidence="1" id="KW-0472">Membrane</keyword>
<evidence type="ECO:0000313" key="3">
    <source>
        <dbReference type="Proteomes" id="UP000670152"/>
    </source>
</evidence>
<feature type="non-terminal residue" evidence="2">
    <location>
        <position position="1"/>
    </location>
</feature>
<feature type="non-terminal residue" evidence="2">
    <location>
        <position position="117"/>
    </location>
</feature>
<sequence>MYIQCLIVNPFTVKEITLTFIAVMPSLSNRIMVLLIMVFAILCFTVSTNAERNIVCTNWLCTGVCIRNCAQCRKMFGVYFMGQKCADFCMKYKGKLIPDCEDEYSIRPFLQVAEYDY</sequence>
<dbReference type="GO" id="GO:0008255">
    <property type="term" value="F:ecdysis-triggering hormone activity"/>
    <property type="evidence" value="ECO:0007669"/>
    <property type="project" value="InterPro"/>
</dbReference>
<keyword evidence="3" id="KW-1185">Reference proteome</keyword>
<evidence type="ECO:0000256" key="1">
    <source>
        <dbReference type="SAM" id="Phobius"/>
    </source>
</evidence>
<dbReference type="InterPro" id="IPR006825">
    <property type="entry name" value="Eclosion"/>
</dbReference>
<organism evidence="2 3">
    <name type="scientific">Acromyrmex heyeri</name>
    <dbReference type="NCBI Taxonomy" id="230685"/>
    <lineage>
        <taxon>Eukaryota</taxon>
        <taxon>Metazoa</taxon>
        <taxon>Ecdysozoa</taxon>
        <taxon>Arthropoda</taxon>
        <taxon>Hexapoda</taxon>
        <taxon>Insecta</taxon>
        <taxon>Pterygota</taxon>
        <taxon>Neoptera</taxon>
        <taxon>Endopterygota</taxon>
        <taxon>Hymenoptera</taxon>
        <taxon>Apocrita</taxon>
        <taxon>Aculeata</taxon>
        <taxon>Formicoidea</taxon>
        <taxon>Formicidae</taxon>
        <taxon>Myrmicinae</taxon>
        <taxon>Acromyrmex</taxon>
    </lineage>
</organism>
<dbReference type="OrthoDB" id="6432957at2759"/>
<gene>
    <name evidence="2" type="primary">Eclh</name>
    <name evidence="2" type="ORF">G6Z77_0001931</name>
</gene>
<dbReference type="EMBL" id="JAANIB010000097">
    <property type="protein sequence ID" value="KAG5345892.1"/>
    <property type="molecule type" value="Genomic_DNA"/>
</dbReference>
<reference evidence="2 3" key="1">
    <citation type="submission" date="2020-02" db="EMBL/GenBank/DDBJ databases">
        <title>Relaxed selection underlies rapid genomic changes in the transitions from sociality to social parasitism in ants.</title>
        <authorList>
            <person name="Bi X."/>
        </authorList>
    </citation>
    <scope>NUCLEOTIDE SEQUENCE [LARGE SCALE GENOMIC DNA]</scope>
    <source>
        <strain evidence="2">BGI-DK2014b</strain>
        <tissue evidence="2">Whole body</tissue>
    </source>
</reference>